<evidence type="ECO:0000256" key="3">
    <source>
        <dbReference type="ARBA" id="ARBA00053814"/>
    </source>
</evidence>
<sequence>MTENNYRPRSPDLSLPPPQQYALASPITSHESPFFNSYQPHQRPILSRVGQQYVPPYQPDSDMARRSSRLAQSDRTPIPEPMPEAILPIPEAIQPIPEAIQPTPEPIAMAPVPAIAPEIEEEMPPAPPSAAIEVKTKFPVARIKRIMQADEDVGKVAQVTPIAVSKALELFMISLVTKAAQEAKDRNSKRVTASHLKQAVAKDEVLDFLADIISKIPDQPASRKHEDDGSDQNEGRRKRGGRRPKDESD</sequence>
<feature type="region of interest" description="Disordered" evidence="8">
    <location>
        <begin position="1"/>
        <end position="39"/>
    </location>
</feature>
<dbReference type="InterPro" id="IPR050568">
    <property type="entry name" value="Transcr_DNA_Rep_Reg"/>
</dbReference>
<dbReference type="AlphaFoldDB" id="W6QCZ3"/>
<dbReference type="OrthoDB" id="653904at2759"/>
<dbReference type="PANTHER" id="PTHR10252">
    <property type="entry name" value="HISTONE-LIKE TRANSCRIPTION FACTOR CCAAT-RELATED"/>
    <property type="match status" value="1"/>
</dbReference>
<dbReference type="GO" id="GO:0046982">
    <property type="term" value="F:protein heterodimerization activity"/>
    <property type="evidence" value="ECO:0007669"/>
    <property type="project" value="InterPro"/>
</dbReference>
<dbReference type="GO" id="GO:0017054">
    <property type="term" value="C:negative cofactor 2 complex"/>
    <property type="evidence" value="ECO:0007669"/>
    <property type="project" value="TreeGrafter"/>
</dbReference>
<organism evidence="10 11">
    <name type="scientific">Penicillium roqueforti (strain FM164)</name>
    <dbReference type="NCBI Taxonomy" id="1365484"/>
    <lineage>
        <taxon>Eukaryota</taxon>
        <taxon>Fungi</taxon>
        <taxon>Dikarya</taxon>
        <taxon>Ascomycota</taxon>
        <taxon>Pezizomycotina</taxon>
        <taxon>Eurotiomycetes</taxon>
        <taxon>Eurotiomycetidae</taxon>
        <taxon>Eurotiales</taxon>
        <taxon>Aspergillaceae</taxon>
        <taxon>Penicillium</taxon>
    </lineage>
</organism>
<evidence type="ECO:0000256" key="6">
    <source>
        <dbReference type="ARBA" id="ARBA00072430"/>
    </source>
</evidence>
<dbReference type="InterPro" id="IPR009072">
    <property type="entry name" value="Histone-fold"/>
</dbReference>
<name>W6QCZ3_PENRF</name>
<dbReference type="GO" id="GO:0001046">
    <property type="term" value="F:core promoter sequence-specific DNA binding"/>
    <property type="evidence" value="ECO:0007669"/>
    <property type="project" value="TreeGrafter"/>
</dbReference>
<dbReference type="GO" id="GO:0016251">
    <property type="term" value="F:RNA polymerase II general transcription initiation factor activity"/>
    <property type="evidence" value="ECO:0007669"/>
    <property type="project" value="TreeGrafter"/>
</dbReference>
<proteinExistence type="inferred from homology"/>
<evidence type="ECO:0000259" key="9">
    <source>
        <dbReference type="Pfam" id="PF00808"/>
    </source>
</evidence>
<dbReference type="Proteomes" id="UP000030686">
    <property type="component" value="Unassembled WGS sequence"/>
</dbReference>
<dbReference type="STRING" id="1365484.W6QCZ3"/>
<feature type="region of interest" description="Disordered" evidence="8">
    <location>
        <begin position="216"/>
        <end position="249"/>
    </location>
</feature>
<comment type="similarity">
    <text evidence="4">Belongs to the NC2 alpha/DRAP1 family.</text>
</comment>
<dbReference type="Gene3D" id="1.10.20.10">
    <property type="entry name" value="Histone, subunit A"/>
    <property type="match status" value="1"/>
</dbReference>
<feature type="domain" description="Transcription factor CBF/NF-Y/archaeal histone" evidence="9">
    <location>
        <begin position="137"/>
        <end position="200"/>
    </location>
</feature>
<evidence type="ECO:0000256" key="4">
    <source>
        <dbReference type="ARBA" id="ARBA00061393"/>
    </source>
</evidence>
<evidence type="ECO:0000256" key="1">
    <source>
        <dbReference type="ARBA" id="ARBA00004123"/>
    </source>
</evidence>
<keyword evidence="11" id="KW-1185">Reference proteome</keyword>
<dbReference type="InterPro" id="IPR003958">
    <property type="entry name" value="CBFA_NFYB_domain"/>
</dbReference>
<dbReference type="PANTHER" id="PTHR10252:SF5">
    <property type="entry name" value="DR1-ASSOCIATED COREPRESSOR"/>
    <property type="match status" value="1"/>
</dbReference>
<gene>
    <name evidence="10" type="ORF">PROQFM164_S03g001054</name>
</gene>
<feature type="region of interest" description="Disordered" evidence="8">
    <location>
        <begin position="52"/>
        <end position="81"/>
    </location>
</feature>
<dbReference type="Pfam" id="PF00808">
    <property type="entry name" value="CBFD_NFYB_HMF"/>
    <property type="match status" value="1"/>
</dbReference>
<evidence type="ECO:0000313" key="11">
    <source>
        <dbReference type="Proteomes" id="UP000030686"/>
    </source>
</evidence>
<reference evidence="10" key="1">
    <citation type="journal article" date="2014" name="Nat. Commun.">
        <title>Multiple recent horizontal transfers of a large genomic region in cheese making fungi.</title>
        <authorList>
            <person name="Cheeseman K."/>
            <person name="Ropars J."/>
            <person name="Renault P."/>
            <person name="Dupont J."/>
            <person name="Gouzy J."/>
            <person name="Branca A."/>
            <person name="Abraham A.L."/>
            <person name="Ceppi M."/>
            <person name="Conseiller E."/>
            <person name="Debuchy R."/>
            <person name="Malagnac F."/>
            <person name="Goarin A."/>
            <person name="Silar P."/>
            <person name="Lacoste S."/>
            <person name="Sallet E."/>
            <person name="Bensimon A."/>
            <person name="Giraud T."/>
            <person name="Brygoo Y."/>
        </authorList>
    </citation>
    <scope>NUCLEOTIDE SEQUENCE [LARGE SCALE GENOMIC DNA]</scope>
    <source>
        <strain evidence="10">FM164</strain>
    </source>
</reference>
<evidence type="ECO:0000256" key="2">
    <source>
        <dbReference type="ARBA" id="ARBA00023242"/>
    </source>
</evidence>
<protein>
    <recommendedName>
        <fullName evidence="6">NCT transcriptional regulatory complex subunit A</fullName>
    </recommendedName>
    <alternativeName>
        <fullName evidence="7">Negative cofactor 2 AB</fullName>
    </alternativeName>
</protein>
<evidence type="ECO:0000313" key="10">
    <source>
        <dbReference type="EMBL" id="CDM34330.1"/>
    </source>
</evidence>
<dbReference type="CDD" id="cd22906">
    <property type="entry name" value="HFD_DRAP1"/>
    <property type="match status" value="1"/>
</dbReference>
<dbReference type="SUPFAM" id="SSF47113">
    <property type="entry name" value="Histone-fold"/>
    <property type="match status" value="1"/>
</dbReference>
<dbReference type="FunFam" id="1.10.20.10:FF:000036">
    <property type="entry name" value="CBF/NF-Y family transcription factor"/>
    <property type="match status" value="1"/>
</dbReference>
<comment type="subunit">
    <text evidence="5">Forms the NCT transcriptional regulatory complex with nctB and mot1.</text>
</comment>
<comment type="function">
    <text evidence="3">Part of the NCT transcriptional regulatory complex that acts as a key regulator of ergosterol biosynthesis and the azole exporter cdr1B. The NCT complex binds the promoters of genes linked to azole susceptibility, and especially represses the expression of cdr1B transporter.</text>
</comment>
<dbReference type="OMA" id="MTEDNYR"/>
<evidence type="ECO:0000256" key="5">
    <source>
        <dbReference type="ARBA" id="ARBA00065307"/>
    </source>
</evidence>
<comment type="subcellular location">
    <subcellularLocation>
        <location evidence="1">Nucleus</location>
    </subcellularLocation>
</comment>
<evidence type="ECO:0000256" key="8">
    <source>
        <dbReference type="SAM" id="MobiDB-lite"/>
    </source>
</evidence>
<keyword evidence="2" id="KW-0539">Nucleus</keyword>
<dbReference type="EMBL" id="HG792017">
    <property type="protein sequence ID" value="CDM34330.1"/>
    <property type="molecule type" value="Genomic_DNA"/>
</dbReference>
<feature type="compositionally biased region" description="Polar residues" evidence="8">
    <location>
        <begin position="26"/>
        <end position="39"/>
    </location>
</feature>
<accession>W6QCZ3</accession>
<evidence type="ECO:0000256" key="7">
    <source>
        <dbReference type="ARBA" id="ARBA00075891"/>
    </source>
</evidence>